<dbReference type="Gene3D" id="3.40.50.720">
    <property type="entry name" value="NAD(P)-binding Rossmann-like Domain"/>
    <property type="match status" value="1"/>
</dbReference>
<evidence type="ECO:0000313" key="4">
    <source>
        <dbReference type="EMBL" id="MBB3891675.1"/>
    </source>
</evidence>
<proteinExistence type="predicted"/>
<dbReference type="InterPro" id="IPR036291">
    <property type="entry name" value="NAD(P)-bd_dom_sf"/>
</dbReference>
<dbReference type="GO" id="GO:0000166">
    <property type="term" value="F:nucleotide binding"/>
    <property type="evidence" value="ECO:0007669"/>
    <property type="project" value="InterPro"/>
</dbReference>
<name>A0A839ZYM7_9CAUL</name>
<dbReference type="EMBL" id="JACIDK010000003">
    <property type="protein sequence ID" value="MBB3891675.1"/>
    <property type="molecule type" value="Genomic_DNA"/>
</dbReference>
<comment type="caution">
    <text evidence="4">The sequence shown here is derived from an EMBL/GenBank/DDBJ whole genome shotgun (WGS) entry which is preliminary data.</text>
</comment>
<dbReference type="InterPro" id="IPR055170">
    <property type="entry name" value="GFO_IDH_MocA-like_dom"/>
</dbReference>
<dbReference type="Proteomes" id="UP000530564">
    <property type="component" value="Unassembled WGS sequence"/>
</dbReference>
<protein>
    <submittedName>
        <fullName evidence="4">Putative dehydrogenase</fullName>
    </submittedName>
</protein>
<dbReference type="AlphaFoldDB" id="A0A839ZYM7"/>
<evidence type="ECO:0000259" key="2">
    <source>
        <dbReference type="Pfam" id="PF01408"/>
    </source>
</evidence>
<dbReference type="Pfam" id="PF01408">
    <property type="entry name" value="GFO_IDH_MocA"/>
    <property type="match status" value="1"/>
</dbReference>
<feature type="domain" description="Gfo/Idh/MocA-like oxidoreductase N-terminal" evidence="2">
    <location>
        <begin position="2"/>
        <end position="122"/>
    </location>
</feature>
<dbReference type="SUPFAM" id="SSF51735">
    <property type="entry name" value="NAD(P)-binding Rossmann-fold domains"/>
    <property type="match status" value="1"/>
</dbReference>
<dbReference type="PANTHER" id="PTHR43818:SF11">
    <property type="entry name" value="BCDNA.GH03377"/>
    <property type="match status" value="1"/>
</dbReference>
<organism evidence="4 5">
    <name type="scientific">Phenylobacterium haematophilum</name>
    <dbReference type="NCBI Taxonomy" id="98513"/>
    <lineage>
        <taxon>Bacteria</taxon>
        <taxon>Pseudomonadati</taxon>
        <taxon>Pseudomonadota</taxon>
        <taxon>Alphaproteobacteria</taxon>
        <taxon>Caulobacterales</taxon>
        <taxon>Caulobacteraceae</taxon>
        <taxon>Phenylobacterium</taxon>
    </lineage>
</organism>
<gene>
    <name evidence="4" type="ORF">GGQ61_002403</name>
</gene>
<dbReference type="Pfam" id="PF22725">
    <property type="entry name" value="GFO_IDH_MocA_C3"/>
    <property type="match status" value="1"/>
</dbReference>
<dbReference type="InterPro" id="IPR000683">
    <property type="entry name" value="Gfo/Idh/MocA-like_OxRdtase_N"/>
</dbReference>
<evidence type="ECO:0000259" key="3">
    <source>
        <dbReference type="Pfam" id="PF22725"/>
    </source>
</evidence>
<reference evidence="4 5" key="1">
    <citation type="submission" date="2020-08" db="EMBL/GenBank/DDBJ databases">
        <title>Genomic Encyclopedia of Type Strains, Phase IV (KMG-IV): sequencing the most valuable type-strain genomes for metagenomic binning, comparative biology and taxonomic classification.</title>
        <authorList>
            <person name="Goeker M."/>
        </authorList>
    </citation>
    <scope>NUCLEOTIDE SEQUENCE [LARGE SCALE GENOMIC DNA]</scope>
    <source>
        <strain evidence="4 5">DSM 21793</strain>
    </source>
</reference>
<accession>A0A839ZYM7</accession>
<evidence type="ECO:0000256" key="1">
    <source>
        <dbReference type="ARBA" id="ARBA00023002"/>
    </source>
</evidence>
<dbReference type="PANTHER" id="PTHR43818">
    <property type="entry name" value="BCDNA.GH03377"/>
    <property type="match status" value="1"/>
</dbReference>
<dbReference type="GO" id="GO:0016491">
    <property type="term" value="F:oxidoreductase activity"/>
    <property type="evidence" value="ECO:0007669"/>
    <property type="project" value="UniProtKB-KW"/>
</dbReference>
<sequence length="329" mass="34789">MIRIGLSGCGAVSARYYAPALAALAAAGEARLVAVFDPDVPAMQAMGDRLQGRRLCASYDELLAAGLDLVLVASPPRRHAEQTLAALAVGLAVHCEKPLAMSGDEAAAMMAAATAAGRPLTEGLVRRQFPSVRAIADLLRRQAIGDLISVDVFEGGPFDWPVSSQRYFSRAESGGGVLRDLGPHVFDLLIGWLGEPQLISAADDARGGVEANARVELGFGAARANVRLSRDWARPNRFVFNGSSGAIAWTPYETNRLELRLEGQSAALILEGAGEFQDAFTAQLRAAIVPSSGVGRGQAPGVEALRLIDLCYARRQQMAEPWIDGGRAA</sequence>
<feature type="domain" description="GFO/IDH/MocA-like oxidoreductase" evidence="3">
    <location>
        <begin position="132"/>
        <end position="247"/>
    </location>
</feature>
<dbReference type="SUPFAM" id="SSF55347">
    <property type="entry name" value="Glyceraldehyde-3-phosphate dehydrogenase-like, C-terminal domain"/>
    <property type="match status" value="1"/>
</dbReference>
<evidence type="ECO:0000313" key="5">
    <source>
        <dbReference type="Proteomes" id="UP000530564"/>
    </source>
</evidence>
<dbReference type="RefSeq" id="WP_183772998.1">
    <property type="nucleotide sequence ID" value="NZ_JACIDK010000003.1"/>
</dbReference>
<keyword evidence="5" id="KW-1185">Reference proteome</keyword>
<keyword evidence="1" id="KW-0560">Oxidoreductase</keyword>
<dbReference type="InterPro" id="IPR050463">
    <property type="entry name" value="Gfo/Idh/MocA_oxidrdct_glycsds"/>
</dbReference>
<dbReference type="Gene3D" id="3.30.360.10">
    <property type="entry name" value="Dihydrodipicolinate Reductase, domain 2"/>
    <property type="match status" value="1"/>
</dbReference>